<organism evidence="1 2">
    <name type="scientific">Streptomyces yokosukanensis</name>
    <dbReference type="NCBI Taxonomy" id="67386"/>
    <lineage>
        <taxon>Bacteria</taxon>
        <taxon>Bacillati</taxon>
        <taxon>Actinomycetota</taxon>
        <taxon>Actinomycetes</taxon>
        <taxon>Kitasatosporales</taxon>
        <taxon>Streptomycetaceae</taxon>
        <taxon>Streptomyces</taxon>
    </lineage>
</organism>
<proteinExistence type="predicted"/>
<reference evidence="1 2" key="1">
    <citation type="submission" date="2015-10" db="EMBL/GenBank/DDBJ databases">
        <title>Draft genome sequence of Streptomyces yokosukanensis DSM 40224, type strain for the species Streptomyces yokosukanensis.</title>
        <authorList>
            <person name="Ruckert C."/>
            <person name="Winkler A."/>
            <person name="Kalinowski J."/>
            <person name="Kampfer P."/>
            <person name="Glaeser S."/>
        </authorList>
    </citation>
    <scope>NUCLEOTIDE SEQUENCE [LARGE SCALE GENOMIC DNA]</scope>
    <source>
        <strain evidence="1 2">DSM 40224</strain>
    </source>
</reference>
<protein>
    <submittedName>
        <fullName evidence="1">Uncharacterized protein</fullName>
    </submittedName>
</protein>
<dbReference type="RefSeq" id="WP_067125034.1">
    <property type="nucleotide sequence ID" value="NZ_KQ948212.1"/>
</dbReference>
<dbReference type="EMBL" id="LMWN01000024">
    <property type="protein sequence ID" value="KUN04975.1"/>
    <property type="molecule type" value="Genomic_DNA"/>
</dbReference>
<dbReference type="AlphaFoldDB" id="A0A101P4Y7"/>
<dbReference type="Proteomes" id="UP000053127">
    <property type="component" value="Unassembled WGS sequence"/>
</dbReference>
<name>A0A101P4Y7_9ACTN</name>
<comment type="caution">
    <text evidence="1">The sequence shown here is derived from an EMBL/GenBank/DDBJ whole genome shotgun (WGS) entry which is preliminary data.</text>
</comment>
<keyword evidence="2" id="KW-1185">Reference proteome</keyword>
<accession>A0A101P4Y7</accession>
<gene>
    <name evidence="1" type="ORF">AQI95_18855</name>
</gene>
<dbReference type="OrthoDB" id="4325673at2"/>
<sequence>MSTYNFGNTGGPADFGDYGHIDMRNGTPDLETLMVLAGRLTDALRAEYPGIVGYGEIIQGALQQSADDGLPPNRGRIRIALENIAIAAGAGTGSLNFTRQLTHAFDL</sequence>
<evidence type="ECO:0000313" key="1">
    <source>
        <dbReference type="EMBL" id="KUN04975.1"/>
    </source>
</evidence>
<evidence type="ECO:0000313" key="2">
    <source>
        <dbReference type="Proteomes" id="UP000053127"/>
    </source>
</evidence>